<dbReference type="SUPFAM" id="SSF103473">
    <property type="entry name" value="MFS general substrate transporter"/>
    <property type="match status" value="1"/>
</dbReference>
<dbReference type="PANTHER" id="PTHR43596">
    <property type="entry name" value="ADP,ATP CARRIER PROTEIN"/>
    <property type="match status" value="1"/>
</dbReference>
<sequence length="444" mass="48711">MIPNSDAAKSSELTKLRWWSRVEPHERKAVVWATAWFFFILLGYMIIRPVRETMGSIGGTQQLQGLMLATFLVMLAAVPLYSSLVARLPRRWLVRVVYHFFAGCLVAFFVLMQLDSEFVRTWTARTFFVWVNVFALFATSVFWSVLADLFTSSQGKRLFGLIAAGGTAGAITGSLITSQVATQLSTDVLLLLPVVVIEAGLWCAWRLEKQSTSILSDTEFTSNVSQSPTGGGVLSGITHVARSPYLGMICVFLVLVQFCGTQLYFQQAEIVAAEIETKEARTQLFAYLDLGTQLLTLAIQALLSSVILRRFGVSVALVILPVVYFAGFLSLALNPMLSTLVVTMIATRAGGYGITVPAREVLFTVVSREDKYKSKSFIDTVVLRGGDAASGQLFGFARQLGVSITAMNVWALPITAIWGVVAWRLGRLQKRRAAQLATESESDA</sequence>
<feature type="transmembrane region" description="Helical" evidence="4">
    <location>
        <begin position="285"/>
        <end position="308"/>
    </location>
</feature>
<feature type="transmembrane region" description="Helical" evidence="4">
    <location>
        <begin position="29"/>
        <end position="47"/>
    </location>
</feature>
<organism evidence="5 6">
    <name type="scientific">Aporhodopirellula rubra</name>
    <dbReference type="NCBI Taxonomy" id="980271"/>
    <lineage>
        <taxon>Bacteria</taxon>
        <taxon>Pseudomonadati</taxon>
        <taxon>Planctomycetota</taxon>
        <taxon>Planctomycetia</taxon>
        <taxon>Pirellulales</taxon>
        <taxon>Pirellulaceae</taxon>
        <taxon>Aporhodopirellula</taxon>
    </lineage>
</organism>
<feature type="transmembrane region" description="Helical" evidence="4">
    <location>
        <begin position="126"/>
        <end position="146"/>
    </location>
</feature>
<feature type="transmembrane region" description="Helical" evidence="4">
    <location>
        <begin position="188"/>
        <end position="205"/>
    </location>
</feature>
<feature type="transmembrane region" description="Helical" evidence="4">
    <location>
        <begin position="245"/>
        <end position="265"/>
    </location>
</feature>
<dbReference type="RefSeq" id="WP_246420371.1">
    <property type="nucleotide sequence ID" value="NZ_JACHXU010000016.1"/>
</dbReference>
<accession>A0A7W5H7N8</accession>
<evidence type="ECO:0000256" key="2">
    <source>
        <dbReference type="ARBA" id="ARBA00022989"/>
    </source>
</evidence>
<protein>
    <submittedName>
        <fullName evidence="5">AAA family ATP:ADP antiporter</fullName>
    </submittedName>
</protein>
<name>A0A7W5H7N8_9BACT</name>
<feature type="transmembrane region" description="Helical" evidence="4">
    <location>
        <begin position="96"/>
        <end position="114"/>
    </location>
</feature>
<gene>
    <name evidence="5" type="ORF">FHS27_004382</name>
</gene>
<feature type="transmembrane region" description="Helical" evidence="4">
    <location>
        <begin position="315"/>
        <end position="333"/>
    </location>
</feature>
<feature type="transmembrane region" description="Helical" evidence="4">
    <location>
        <begin position="158"/>
        <end position="176"/>
    </location>
</feature>
<evidence type="ECO:0000256" key="3">
    <source>
        <dbReference type="ARBA" id="ARBA00023136"/>
    </source>
</evidence>
<dbReference type="Pfam" id="PF07690">
    <property type="entry name" value="MFS_1"/>
    <property type="match status" value="1"/>
</dbReference>
<keyword evidence="1 4" id="KW-0812">Transmembrane</keyword>
<evidence type="ECO:0000313" key="6">
    <source>
        <dbReference type="Proteomes" id="UP000536179"/>
    </source>
</evidence>
<keyword evidence="2 4" id="KW-1133">Transmembrane helix</keyword>
<dbReference type="GO" id="GO:0022857">
    <property type="term" value="F:transmembrane transporter activity"/>
    <property type="evidence" value="ECO:0007669"/>
    <property type="project" value="InterPro"/>
</dbReference>
<dbReference type="Proteomes" id="UP000536179">
    <property type="component" value="Unassembled WGS sequence"/>
</dbReference>
<dbReference type="PANTHER" id="PTHR43596:SF1">
    <property type="entry name" value="ADP,ATP CARRIER PROTEIN"/>
    <property type="match status" value="1"/>
</dbReference>
<evidence type="ECO:0000313" key="5">
    <source>
        <dbReference type="EMBL" id="MBB3208553.1"/>
    </source>
</evidence>
<dbReference type="Gene3D" id="1.20.1250.20">
    <property type="entry name" value="MFS general substrate transporter like domains"/>
    <property type="match status" value="1"/>
</dbReference>
<keyword evidence="3 4" id="KW-0472">Membrane</keyword>
<proteinExistence type="predicted"/>
<keyword evidence="6" id="KW-1185">Reference proteome</keyword>
<dbReference type="InterPro" id="IPR011701">
    <property type="entry name" value="MFS"/>
</dbReference>
<reference evidence="5 6" key="1">
    <citation type="submission" date="2020-08" db="EMBL/GenBank/DDBJ databases">
        <title>Genomic Encyclopedia of Type Strains, Phase III (KMG-III): the genomes of soil and plant-associated and newly described type strains.</title>
        <authorList>
            <person name="Whitman W."/>
        </authorList>
    </citation>
    <scope>NUCLEOTIDE SEQUENCE [LARGE SCALE GENOMIC DNA]</scope>
    <source>
        <strain evidence="5 6">CECT 8075</strain>
    </source>
</reference>
<feature type="transmembrane region" description="Helical" evidence="4">
    <location>
        <begin position="67"/>
        <end position="84"/>
    </location>
</feature>
<evidence type="ECO:0000256" key="4">
    <source>
        <dbReference type="SAM" id="Phobius"/>
    </source>
</evidence>
<dbReference type="EMBL" id="JACHXU010000016">
    <property type="protein sequence ID" value="MBB3208553.1"/>
    <property type="molecule type" value="Genomic_DNA"/>
</dbReference>
<comment type="caution">
    <text evidence="5">The sequence shown here is derived from an EMBL/GenBank/DDBJ whole genome shotgun (WGS) entry which is preliminary data.</text>
</comment>
<dbReference type="AlphaFoldDB" id="A0A7W5H7N8"/>
<feature type="transmembrane region" description="Helical" evidence="4">
    <location>
        <begin position="400"/>
        <end position="423"/>
    </location>
</feature>
<evidence type="ECO:0000256" key="1">
    <source>
        <dbReference type="ARBA" id="ARBA00022692"/>
    </source>
</evidence>
<dbReference type="InterPro" id="IPR036259">
    <property type="entry name" value="MFS_trans_sf"/>
</dbReference>